<dbReference type="InterPro" id="IPR009430">
    <property type="entry name" value="GvpL/GvpF"/>
</dbReference>
<dbReference type="Proteomes" id="UP001596494">
    <property type="component" value="Unassembled WGS sequence"/>
</dbReference>
<evidence type="ECO:0000256" key="3">
    <source>
        <dbReference type="ARBA" id="ARBA00035643"/>
    </source>
</evidence>
<evidence type="ECO:0000313" key="5">
    <source>
        <dbReference type="EMBL" id="MFC7319912.1"/>
    </source>
</evidence>
<proteinExistence type="inferred from homology"/>
<reference evidence="6" key="1">
    <citation type="journal article" date="2019" name="Int. J. Syst. Evol. Microbiol.">
        <title>The Global Catalogue of Microorganisms (GCM) 10K type strain sequencing project: providing services to taxonomists for standard genome sequencing and annotation.</title>
        <authorList>
            <consortium name="The Broad Institute Genomics Platform"/>
            <consortium name="The Broad Institute Genome Sequencing Center for Infectious Disease"/>
            <person name="Wu L."/>
            <person name="Ma J."/>
        </authorList>
    </citation>
    <scope>NUCLEOTIDE SEQUENCE [LARGE SCALE GENOMIC DNA]</scope>
    <source>
        <strain evidence="6">CCUG 73951</strain>
    </source>
</reference>
<comment type="similarity">
    <text evidence="3">Belongs to the gas vesicle GvpF/GvpL family.</text>
</comment>
<dbReference type="PANTHER" id="PTHR36852:SF1">
    <property type="entry name" value="PROTEIN GVPL 2"/>
    <property type="match status" value="1"/>
</dbReference>
<dbReference type="PANTHER" id="PTHR36852">
    <property type="entry name" value="PROTEIN GVPL 2"/>
    <property type="match status" value="1"/>
</dbReference>
<keyword evidence="4" id="KW-0175">Coiled coil</keyword>
<evidence type="ECO:0000256" key="1">
    <source>
        <dbReference type="ARBA" id="ARBA00022987"/>
    </source>
</evidence>
<accession>A0ABW2K1D4</accession>
<evidence type="ECO:0000313" key="6">
    <source>
        <dbReference type="Proteomes" id="UP001596494"/>
    </source>
</evidence>
<evidence type="ECO:0000256" key="2">
    <source>
        <dbReference type="ARBA" id="ARBA00035108"/>
    </source>
</evidence>
<name>A0ABW2K1D4_9BACI</name>
<protein>
    <submittedName>
        <fullName evidence="5">GvpL/GvpF family gas vesicle protein</fullName>
    </submittedName>
</protein>
<comment type="subcellular location">
    <subcellularLocation>
        <location evidence="2">Gas vesicle</location>
    </subcellularLocation>
</comment>
<feature type="coiled-coil region" evidence="4">
    <location>
        <begin position="100"/>
        <end position="155"/>
    </location>
</feature>
<dbReference type="RefSeq" id="WP_289215669.1">
    <property type="nucleotide sequence ID" value="NZ_JAPVRC010000003.1"/>
</dbReference>
<gene>
    <name evidence="5" type="ORF">ACFQMN_03300</name>
</gene>
<dbReference type="Pfam" id="PF06386">
    <property type="entry name" value="GvpL_GvpF"/>
    <property type="match status" value="1"/>
</dbReference>
<keyword evidence="6" id="KW-1185">Reference proteome</keyword>
<comment type="caution">
    <text evidence="5">The sequence shown here is derived from an EMBL/GenBank/DDBJ whole genome shotgun (WGS) entry which is preliminary data.</text>
</comment>
<evidence type="ECO:0000256" key="4">
    <source>
        <dbReference type="SAM" id="Coils"/>
    </source>
</evidence>
<sequence length="267" mass="31601">MSQLFYLYGMIQTRENQTNPFSELKGIDGEHRLDLMEYGELSAVFCHVDEEEFGEDVLEEKTNQMEWVKDKAFHHHEMLMKIHEQATIIPMKFCTIYKTEQNLRAMIDSHQQQMVDLLKQLDGKEEWNLKIYCDRDRLSEQVSEHNLNIKKKKEEIAQMSKGRQYLESRKIDQYIDQEVEKEQEEFSSEFHDKLADFSVNSTVKKNWNRDVTGKDEEMCWNSAYLVPLDKVENFLELVTEAEKAHGQSGWIFEATGPWPAYHFANLS</sequence>
<dbReference type="EMBL" id="JBHTBY010000001">
    <property type="protein sequence ID" value="MFC7319912.1"/>
    <property type="molecule type" value="Genomic_DNA"/>
</dbReference>
<keyword evidence="1" id="KW-0304">Gas vesicle</keyword>
<organism evidence="5 6">
    <name type="scientific">Halobacillus campisalis</name>
    <dbReference type="NCBI Taxonomy" id="435909"/>
    <lineage>
        <taxon>Bacteria</taxon>
        <taxon>Bacillati</taxon>
        <taxon>Bacillota</taxon>
        <taxon>Bacilli</taxon>
        <taxon>Bacillales</taxon>
        <taxon>Bacillaceae</taxon>
        <taxon>Halobacillus</taxon>
    </lineage>
</organism>